<organism evidence="1 2">
    <name type="scientific">Tritrichomonas foetus</name>
    <dbReference type="NCBI Taxonomy" id="1144522"/>
    <lineage>
        <taxon>Eukaryota</taxon>
        <taxon>Metamonada</taxon>
        <taxon>Parabasalia</taxon>
        <taxon>Tritrichomonadida</taxon>
        <taxon>Tritrichomonadidae</taxon>
        <taxon>Tritrichomonas</taxon>
    </lineage>
</organism>
<dbReference type="Proteomes" id="UP000179807">
    <property type="component" value="Unassembled WGS sequence"/>
</dbReference>
<gene>
    <name evidence="1" type="ORF">TRFO_42431</name>
</gene>
<proteinExistence type="predicted"/>
<evidence type="ECO:0000313" key="1">
    <source>
        <dbReference type="EMBL" id="OHT15612.1"/>
    </source>
</evidence>
<comment type="caution">
    <text evidence="1">The sequence shown here is derived from an EMBL/GenBank/DDBJ whole genome shotgun (WGS) entry which is preliminary data.</text>
</comment>
<reference evidence="1" key="1">
    <citation type="submission" date="2016-10" db="EMBL/GenBank/DDBJ databases">
        <authorList>
            <person name="Benchimol M."/>
            <person name="Almeida L.G."/>
            <person name="Vasconcelos A.T."/>
            <person name="Perreira-Neves A."/>
            <person name="Rosa I.A."/>
            <person name="Tasca T."/>
            <person name="Bogo M.R."/>
            <person name="de Souza W."/>
        </authorList>
    </citation>
    <scope>NUCLEOTIDE SEQUENCE [LARGE SCALE GENOMIC DNA]</scope>
    <source>
        <strain evidence="1">K</strain>
    </source>
</reference>
<evidence type="ECO:0008006" key="3">
    <source>
        <dbReference type="Google" id="ProtNLM"/>
    </source>
</evidence>
<dbReference type="GeneID" id="94849009"/>
<dbReference type="SUPFAM" id="SSF54236">
    <property type="entry name" value="Ubiquitin-like"/>
    <property type="match status" value="1"/>
</dbReference>
<accession>A0A1J4L0X7</accession>
<name>A0A1J4L0X7_9EUKA</name>
<keyword evidence="2" id="KW-1185">Reference proteome</keyword>
<dbReference type="OrthoDB" id="10622577at2759"/>
<protein>
    <recommendedName>
        <fullName evidence="3">Ubiquitin-like domain-containing protein</fullName>
    </recommendedName>
</protein>
<sequence length="203" mass="23050">MNDVISVFLYDQADMPIKVTVSLDESVRVLDDVIKEKGTRLFFCNGKIILPAFSFHYLDIKDGDNIVVVRSREQKHLHDSLQGNKMASGQIDQRRNMKNGMNCHSKMASIIRIPNRDDSKHDGILDGSLFREASRLSDIIRTREENWKTHRFCDYAIDLDRAGDNTENIDGSQSIDIKNHTTFIGGSIKIPSSEALPLLWSTI</sequence>
<dbReference type="VEuPathDB" id="TrichDB:TRFO_42431"/>
<dbReference type="AlphaFoldDB" id="A0A1J4L0X7"/>
<dbReference type="RefSeq" id="XP_068368748.1">
    <property type="nucleotide sequence ID" value="XM_068514305.1"/>
</dbReference>
<dbReference type="InterPro" id="IPR029071">
    <property type="entry name" value="Ubiquitin-like_domsf"/>
</dbReference>
<evidence type="ECO:0000313" key="2">
    <source>
        <dbReference type="Proteomes" id="UP000179807"/>
    </source>
</evidence>
<dbReference type="EMBL" id="MLAK01000208">
    <property type="protein sequence ID" value="OHT15612.1"/>
    <property type="molecule type" value="Genomic_DNA"/>
</dbReference>